<sequence>MEPTPESIAAHSAAITSALSTVSSSNAAYQKLSAENIQLTGPASSASVREVHKELILNAQKLLRTIRGPYDSIFAQLENVSHAGAIRALLEMGVFHALPKDGTNMKSSDLAQKLKVDELLLVRLMRASTVIGPLKETGPQEYAHTPHSLVYTIPALEAGLRLMTDEYLTSQLHFAMFFKEYGWKNPISQTNNPYTFTHRTDGQTMWEFMAQLPDRKEAFNAAMQAQTAGLGWIVGIFPFQEQLSKVAIDDETVLAIDIGGGRGQATTEIRALTNETKGRVILQDLPEVIDEISKPLPGIELMKYNFFEPQPLKGALIYYIRRCLHDWPDADCIKILKNIAAAMSTSTSRIVISEVIPPDQGVDLETVWSDLTMMTFAGCERTLQQWEALLDAAGLRLEKTYGAKTTAFHAIEARLK</sequence>
<evidence type="ECO:0000313" key="6">
    <source>
        <dbReference type="EMBL" id="KAG4424323.1"/>
    </source>
</evidence>
<dbReference type="Pfam" id="PF00891">
    <property type="entry name" value="Methyltransf_2"/>
    <property type="match status" value="1"/>
</dbReference>
<dbReference type="PANTHER" id="PTHR43712:SF1">
    <property type="entry name" value="HYPOTHETICAL O-METHYLTRANSFERASE (EUROFUNG)-RELATED"/>
    <property type="match status" value="1"/>
</dbReference>
<gene>
    <name evidence="6" type="ORF">IFR04_002564</name>
</gene>
<evidence type="ECO:0000256" key="1">
    <source>
        <dbReference type="ARBA" id="ARBA00022603"/>
    </source>
</evidence>
<dbReference type="Pfam" id="PF08100">
    <property type="entry name" value="Dimerisation"/>
    <property type="match status" value="1"/>
</dbReference>
<dbReference type="InterPro" id="IPR016461">
    <property type="entry name" value="COMT-like"/>
</dbReference>
<name>A0A8H7WGJ2_9HELO</name>
<keyword evidence="3" id="KW-0949">S-adenosyl-L-methionine</keyword>
<dbReference type="EMBL" id="JAFJYH010000022">
    <property type="protein sequence ID" value="KAG4424323.1"/>
    <property type="molecule type" value="Genomic_DNA"/>
</dbReference>
<comment type="caution">
    <text evidence="6">The sequence shown here is derived from an EMBL/GenBank/DDBJ whole genome shotgun (WGS) entry which is preliminary data.</text>
</comment>
<accession>A0A8H7WGJ2</accession>
<dbReference type="Gene3D" id="3.40.50.150">
    <property type="entry name" value="Vaccinia Virus protein VP39"/>
    <property type="match status" value="1"/>
</dbReference>
<dbReference type="GO" id="GO:0032259">
    <property type="term" value="P:methylation"/>
    <property type="evidence" value="ECO:0007669"/>
    <property type="project" value="UniProtKB-KW"/>
</dbReference>
<evidence type="ECO:0008006" key="8">
    <source>
        <dbReference type="Google" id="ProtNLM"/>
    </source>
</evidence>
<evidence type="ECO:0000259" key="4">
    <source>
        <dbReference type="Pfam" id="PF00891"/>
    </source>
</evidence>
<dbReference type="InterPro" id="IPR036390">
    <property type="entry name" value="WH_DNA-bd_sf"/>
</dbReference>
<organism evidence="6 7">
    <name type="scientific">Cadophora malorum</name>
    <dbReference type="NCBI Taxonomy" id="108018"/>
    <lineage>
        <taxon>Eukaryota</taxon>
        <taxon>Fungi</taxon>
        <taxon>Dikarya</taxon>
        <taxon>Ascomycota</taxon>
        <taxon>Pezizomycotina</taxon>
        <taxon>Leotiomycetes</taxon>
        <taxon>Helotiales</taxon>
        <taxon>Ploettnerulaceae</taxon>
        <taxon>Cadophora</taxon>
    </lineage>
</organism>
<evidence type="ECO:0000259" key="5">
    <source>
        <dbReference type="Pfam" id="PF08100"/>
    </source>
</evidence>
<dbReference type="GO" id="GO:0008171">
    <property type="term" value="F:O-methyltransferase activity"/>
    <property type="evidence" value="ECO:0007669"/>
    <property type="project" value="InterPro"/>
</dbReference>
<dbReference type="Gene3D" id="1.10.10.10">
    <property type="entry name" value="Winged helix-like DNA-binding domain superfamily/Winged helix DNA-binding domain"/>
    <property type="match status" value="1"/>
</dbReference>
<dbReference type="AlphaFoldDB" id="A0A8H7WGJ2"/>
<keyword evidence="1" id="KW-0489">Methyltransferase</keyword>
<evidence type="ECO:0000256" key="3">
    <source>
        <dbReference type="ARBA" id="ARBA00022691"/>
    </source>
</evidence>
<reference evidence="6" key="1">
    <citation type="submission" date="2021-02" db="EMBL/GenBank/DDBJ databases">
        <title>Genome sequence Cadophora malorum strain M34.</title>
        <authorList>
            <person name="Stefanovic E."/>
            <person name="Vu D."/>
            <person name="Scully C."/>
            <person name="Dijksterhuis J."/>
            <person name="Roader J."/>
            <person name="Houbraken J."/>
        </authorList>
    </citation>
    <scope>NUCLEOTIDE SEQUENCE</scope>
    <source>
        <strain evidence="6">M34</strain>
    </source>
</reference>
<dbReference type="OrthoDB" id="2410195at2759"/>
<evidence type="ECO:0000313" key="7">
    <source>
        <dbReference type="Proteomes" id="UP000664132"/>
    </source>
</evidence>
<dbReference type="SUPFAM" id="SSF53335">
    <property type="entry name" value="S-adenosyl-L-methionine-dependent methyltransferases"/>
    <property type="match status" value="1"/>
</dbReference>
<dbReference type="InterPro" id="IPR036388">
    <property type="entry name" value="WH-like_DNA-bd_sf"/>
</dbReference>
<evidence type="ECO:0000256" key="2">
    <source>
        <dbReference type="ARBA" id="ARBA00022679"/>
    </source>
</evidence>
<dbReference type="SUPFAM" id="SSF46785">
    <property type="entry name" value="Winged helix' DNA-binding domain"/>
    <property type="match status" value="1"/>
</dbReference>
<dbReference type="InterPro" id="IPR001077">
    <property type="entry name" value="COMT_C"/>
</dbReference>
<feature type="domain" description="O-methyltransferase C-terminal" evidence="4">
    <location>
        <begin position="190"/>
        <end position="395"/>
    </location>
</feature>
<feature type="domain" description="O-methyltransferase dimerisation" evidence="5">
    <location>
        <begin position="85"/>
        <end position="151"/>
    </location>
</feature>
<keyword evidence="7" id="KW-1185">Reference proteome</keyword>
<dbReference type="PROSITE" id="PS51683">
    <property type="entry name" value="SAM_OMT_II"/>
    <property type="match status" value="1"/>
</dbReference>
<keyword evidence="2" id="KW-0808">Transferase</keyword>
<dbReference type="PANTHER" id="PTHR43712">
    <property type="entry name" value="PUTATIVE (AFU_ORTHOLOGUE AFUA_4G14580)-RELATED"/>
    <property type="match status" value="1"/>
</dbReference>
<protein>
    <recommendedName>
        <fullName evidence="8">O-methyltransferase</fullName>
    </recommendedName>
</protein>
<dbReference type="Proteomes" id="UP000664132">
    <property type="component" value="Unassembled WGS sequence"/>
</dbReference>
<proteinExistence type="predicted"/>
<dbReference type="InterPro" id="IPR012967">
    <property type="entry name" value="COMT_dimerisation"/>
</dbReference>
<dbReference type="InterPro" id="IPR029063">
    <property type="entry name" value="SAM-dependent_MTases_sf"/>
</dbReference>
<dbReference type="GO" id="GO:0046983">
    <property type="term" value="F:protein dimerization activity"/>
    <property type="evidence" value="ECO:0007669"/>
    <property type="project" value="InterPro"/>
</dbReference>